<proteinExistence type="predicted"/>
<dbReference type="EMBL" id="CADCWP010000347">
    <property type="protein sequence ID" value="CAA9587726.1"/>
    <property type="molecule type" value="Genomic_DNA"/>
</dbReference>
<gene>
    <name evidence="2" type="ORF">AVDCRST_MAG86-3904</name>
</gene>
<dbReference type="AlphaFoldDB" id="A0A6J4VV57"/>
<evidence type="ECO:0000256" key="1">
    <source>
        <dbReference type="SAM" id="MobiDB-lite"/>
    </source>
</evidence>
<accession>A0A6J4VV57</accession>
<reference evidence="2" key="1">
    <citation type="submission" date="2020-02" db="EMBL/GenBank/DDBJ databases">
        <authorList>
            <person name="Meier V. D."/>
        </authorList>
    </citation>
    <scope>NUCLEOTIDE SEQUENCE</scope>
    <source>
        <strain evidence="2">AVDCRST_MAG86</strain>
    </source>
</reference>
<name>A0A6J4VV57_9DEIN</name>
<sequence length="56" mass="6149">EVAGIEGSFTCRTLDEANVEDATREPEKFRAQKGTPLKLPGPVALPPYAYACLDRR</sequence>
<feature type="non-terminal residue" evidence="2">
    <location>
        <position position="1"/>
    </location>
</feature>
<protein>
    <submittedName>
        <fullName evidence="2">Uncharacterized protein</fullName>
    </submittedName>
</protein>
<organism evidence="2">
    <name type="scientific">uncultured Truepera sp</name>
    <dbReference type="NCBI Taxonomy" id="543023"/>
    <lineage>
        <taxon>Bacteria</taxon>
        <taxon>Thermotogati</taxon>
        <taxon>Deinococcota</taxon>
        <taxon>Deinococci</taxon>
        <taxon>Trueperales</taxon>
        <taxon>Trueperaceae</taxon>
        <taxon>Truepera</taxon>
        <taxon>environmental samples</taxon>
    </lineage>
</organism>
<evidence type="ECO:0000313" key="2">
    <source>
        <dbReference type="EMBL" id="CAA9587726.1"/>
    </source>
</evidence>
<feature type="region of interest" description="Disordered" evidence="1">
    <location>
        <begin position="16"/>
        <end position="36"/>
    </location>
</feature>
<feature type="compositionally biased region" description="Basic and acidic residues" evidence="1">
    <location>
        <begin position="21"/>
        <end position="30"/>
    </location>
</feature>